<keyword evidence="2" id="KW-0325">Glycoprotein</keyword>
<evidence type="ECO:0008006" key="6">
    <source>
        <dbReference type="Google" id="ProtNLM"/>
    </source>
</evidence>
<accession>A0A9D5BQG3</accession>
<feature type="chain" id="PRO_5038520978" description="GDSL esterase/lipase" evidence="3">
    <location>
        <begin position="24"/>
        <end position="239"/>
    </location>
</feature>
<feature type="non-terminal residue" evidence="4">
    <location>
        <position position="239"/>
    </location>
</feature>
<dbReference type="GO" id="GO:0016788">
    <property type="term" value="F:hydrolase activity, acting on ester bonds"/>
    <property type="evidence" value="ECO:0007669"/>
    <property type="project" value="InterPro"/>
</dbReference>
<dbReference type="Gramene" id="Psat01G0532500-T2">
    <property type="protein sequence ID" value="KAI5447830.1"/>
    <property type="gene ID" value="KIW84_015325"/>
</dbReference>
<evidence type="ECO:0000256" key="2">
    <source>
        <dbReference type="ARBA" id="ARBA00023180"/>
    </source>
</evidence>
<dbReference type="AlphaFoldDB" id="A0A9D5BQG3"/>
<feature type="signal peptide" evidence="3">
    <location>
        <begin position="1"/>
        <end position="23"/>
    </location>
</feature>
<organism evidence="4 5">
    <name type="scientific">Pisum sativum</name>
    <name type="common">Garden pea</name>
    <name type="synonym">Lathyrus oleraceus</name>
    <dbReference type="NCBI Taxonomy" id="3888"/>
    <lineage>
        <taxon>Eukaryota</taxon>
        <taxon>Viridiplantae</taxon>
        <taxon>Streptophyta</taxon>
        <taxon>Embryophyta</taxon>
        <taxon>Tracheophyta</taxon>
        <taxon>Spermatophyta</taxon>
        <taxon>Magnoliopsida</taxon>
        <taxon>eudicotyledons</taxon>
        <taxon>Gunneridae</taxon>
        <taxon>Pentapetalae</taxon>
        <taxon>rosids</taxon>
        <taxon>fabids</taxon>
        <taxon>Fabales</taxon>
        <taxon>Fabaceae</taxon>
        <taxon>Papilionoideae</taxon>
        <taxon>50 kb inversion clade</taxon>
        <taxon>NPAAA clade</taxon>
        <taxon>Hologalegina</taxon>
        <taxon>IRL clade</taxon>
        <taxon>Fabeae</taxon>
        <taxon>Lathyrus</taxon>
    </lineage>
</organism>
<keyword evidence="3" id="KW-0732">Signal</keyword>
<evidence type="ECO:0000256" key="1">
    <source>
        <dbReference type="ARBA" id="ARBA00008668"/>
    </source>
</evidence>
<dbReference type="PANTHER" id="PTHR22835:SF670">
    <property type="entry name" value="GDSL-LIKE LIPASE_ACYLHYDROLASE"/>
    <property type="match status" value="1"/>
</dbReference>
<dbReference type="Pfam" id="PF00657">
    <property type="entry name" value="Lipase_GDSL"/>
    <property type="match status" value="1"/>
</dbReference>
<reference evidence="4 5" key="1">
    <citation type="journal article" date="2022" name="Nat. Genet.">
        <title>Improved pea reference genome and pan-genome highlight genomic features and evolutionary characteristics.</title>
        <authorList>
            <person name="Yang T."/>
            <person name="Liu R."/>
            <person name="Luo Y."/>
            <person name="Hu S."/>
            <person name="Wang D."/>
            <person name="Wang C."/>
            <person name="Pandey M.K."/>
            <person name="Ge S."/>
            <person name="Xu Q."/>
            <person name="Li N."/>
            <person name="Li G."/>
            <person name="Huang Y."/>
            <person name="Saxena R.K."/>
            <person name="Ji Y."/>
            <person name="Li M."/>
            <person name="Yan X."/>
            <person name="He Y."/>
            <person name="Liu Y."/>
            <person name="Wang X."/>
            <person name="Xiang C."/>
            <person name="Varshney R.K."/>
            <person name="Ding H."/>
            <person name="Gao S."/>
            <person name="Zong X."/>
        </authorList>
    </citation>
    <scope>NUCLEOTIDE SEQUENCE [LARGE SCALE GENOMIC DNA]</scope>
    <source>
        <strain evidence="4 5">cv. Zhongwan 6</strain>
    </source>
</reference>
<comment type="similarity">
    <text evidence="1">Belongs to the 'GDSL' lipolytic enzyme family.</text>
</comment>
<gene>
    <name evidence="4" type="ORF">KIW84_015325</name>
</gene>
<proteinExistence type="inferred from homology"/>
<evidence type="ECO:0000256" key="3">
    <source>
        <dbReference type="SAM" id="SignalP"/>
    </source>
</evidence>
<name>A0A9D5BQG3_PEA</name>
<evidence type="ECO:0000313" key="4">
    <source>
        <dbReference type="EMBL" id="KAI5447830.1"/>
    </source>
</evidence>
<dbReference type="PANTHER" id="PTHR22835">
    <property type="entry name" value="ZINC FINGER FYVE DOMAIN CONTAINING PROTEIN"/>
    <property type="match status" value="1"/>
</dbReference>
<evidence type="ECO:0000313" key="5">
    <source>
        <dbReference type="Proteomes" id="UP001058974"/>
    </source>
</evidence>
<dbReference type="Gene3D" id="3.40.50.1110">
    <property type="entry name" value="SGNH hydrolase"/>
    <property type="match status" value="1"/>
</dbReference>
<dbReference type="Proteomes" id="UP001058974">
    <property type="component" value="Chromosome 1"/>
</dbReference>
<dbReference type="InterPro" id="IPR001087">
    <property type="entry name" value="GDSL"/>
</dbReference>
<sequence>RRTMTLLSLFLVIAASTPLFTAACPSYSSIFSFGDSLADTGNLYCSSSKPSNHCFFPPYGQTYFHHPSSRCSDGRLIIDFIAESLGIPMVKPYLGIKNGVLEDSAAKDGANFAVIGATALEVSYFEERDVHNVATNYSLTVQMNWFKELLSALCNSSESFLGLRTCCGMGGSYNYNISEPCGKPGVISCDDPSQYIGWDGIHLTETAYRLIADGIINGPYFLPQFSNLCSMNLAMDRDM</sequence>
<protein>
    <recommendedName>
        <fullName evidence="6">GDSL esterase/lipase</fullName>
    </recommendedName>
</protein>
<dbReference type="SUPFAM" id="SSF52266">
    <property type="entry name" value="SGNH hydrolase"/>
    <property type="match status" value="1"/>
</dbReference>
<dbReference type="InterPro" id="IPR036514">
    <property type="entry name" value="SGNH_hydro_sf"/>
</dbReference>
<dbReference type="EMBL" id="JAMSHJ010000001">
    <property type="protein sequence ID" value="KAI5447830.1"/>
    <property type="molecule type" value="Genomic_DNA"/>
</dbReference>
<keyword evidence="5" id="KW-1185">Reference proteome</keyword>
<comment type="caution">
    <text evidence="4">The sequence shown here is derived from an EMBL/GenBank/DDBJ whole genome shotgun (WGS) entry which is preliminary data.</text>
</comment>